<protein>
    <submittedName>
        <fullName evidence="1">Uncharacterized protein</fullName>
    </submittedName>
</protein>
<gene>
    <name evidence="1" type="ORF">POM88_013931</name>
</gene>
<organism evidence="1 2">
    <name type="scientific">Heracleum sosnowskyi</name>
    <dbReference type="NCBI Taxonomy" id="360622"/>
    <lineage>
        <taxon>Eukaryota</taxon>
        <taxon>Viridiplantae</taxon>
        <taxon>Streptophyta</taxon>
        <taxon>Embryophyta</taxon>
        <taxon>Tracheophyta</taxon>
        <taxon>Spermatophyta</taxon>
        <taxon>Magnoliopsida</taxon>
        <taxon>eudicotyledons</taxon>
        <taxon>Gunneridae</taxon>
        <taxon>Pentapetalae</taxon>
        <taxon>asterids</taxon>
        <taxon>campanulids</taxon>
        <taxon>Apiales</taxon>
        <taxon>Apiaceae</taxon>
        <taxon>Apioideae</taxon>
        <taxon>apioid superclade</taxon>
        <taxon>Tordylieae</taxon>
        <taxon>Tordyliinae</taxon>
        <taxon>Heracleum</taxon>
    </lineage>
</organism>
<proteinExistence type="predicted"/>
<accession>A0AAD8MYK9</accession>
<dbReference type="AlphaFoldDB" id="A0AAD8MYK9"/>
<sequence>MSSDPYVWAWLYIDGNIMYDDVIESTYDRDVIGFVKLHFNLRYEGILNILYRKLSIDPELFKLRVSRRFKNPTTNKYGVVLIADDDDVEYMLESLDDSESKVRVELYIEKVQIGMGQSSIDLVQCSKVGEGT</sequence>
<comment type="caution">
    <text evidence="1">The sequence shown here is derived from an EMBL/GenBank/DDBJ whole genome shotgun (WGS) entry which is preliminary data.</text>
</comment>
<evidence type="ECO:0000313" key="1">
    <source>
        <dbReference type="EMBL" id="KAK1394875.1"/>
    </source>
</evidence>
<evidence type="ECO:0000313" key="2">
    <source>
        <dbReference type="Proteomes" id="UP001237642"/>
    </source>
</evidence>
<dbReference type="Proteomes" id="UP001237642">
    <property type="component" value="Unassembled WGS sequence"/>
</dbReference>
<dbReference type="EMBL" id="JAUIZM010000003">
    <property type="protein sequence ID" value="KAK1394875.1"/>
    <property type="molecule type" value="Genomic_DNA"/>
</dbReference>
<reference evidence="1" key="2">
    <citation type="submission" date="2023-05" db="EMBL/GenBank/DDBJ databases">
        <authorList>
            <person name="Schelkunov M.I."/>
        </authorList>
    </citation>
    <scope>NUCLEOTIDE SEQUENCE</scope>
    <source>
        <strain evidence="1">Hsosn_3</strain>
        <tissue evidence="1">Leaf</tissue>
    </source>
</reference>
<keyword evidence="2" id="KW-1185">Reference proteome</keyword>
<reference evidence="1" key="1">
    <citation type="submission" date="2023-02" db="EMBL/GenBank/DDBJ databases">
        <title>Genome of toxic invasive species Heracleum sosnowskyi carries increased number of genes despite the absence of recent whole-genome duplications.</title>
        <authorList>
            <person name="Schelkunov M."/>
            <person name="Shtratnikova V."/>
            <person name="Makarenko M."/>
            <person name="Klepikova A."/>
            <person name="Omelchenko D."/>
            <person name="Novikova G."/>
            <person name="Obukhova E."/>
            <person name="Bogdanov V."/>
            <person name="Penin A."/>
            <person name="Logacheva M."/>
        </authorList>
    </citation>
    <scope>NUCLEOTIDE SEQUENCE</scope>
    <source>
        <strain evidence="1">Hsosn_3</strain>
        <tissue evidence="1">Leaf</tissue>
    </source>
</reference>
<name>A0AAD8MYK9_9APIA</name>